<proteinExistence type="predicted"/>
<sequence>MEALPLRLIISPLPLTTTSIQQSSKMQLISVTYVLVLLPGILALPVGLDIGNNDPIGHGEAGPPPWRRDAAGTQIASIFSGTGSPGHSFPLLPRAPLGQAPPWEQDGSSLNPDPPTWKQEDAEQGLSPPWIRSTSGSTLEAAPLSKQVDSTPNPDPPTWKREGAEQCPEPSPRWTRCTSGDTSEVVPLSKRDDSTLNPDPPTWKCRAAERSTTLPEARSTCESASKVDLSTARNQVTTSAFCWEQVDSTVDAGPLSWTGSVAVERDVSGPPTWIDHHAESASNVAPYWQQGMTEDHLPLARGKDSTTDMFELPRGVSLMVTRLS</sequence>
<dbReference type="Proteomes" id="UP001163846">
    <property type="component" value="Unassembled WGS sequence"/>
</dbReference>
<accession>A0AA38P450</accession>
<reference evidence="2" key="1">
    <citation type="submission" date="2022-08" db="EMBL/GenBank/DDBJ databases">
        <authorList>
            <consortium name="DOE Joint Genome Institute"/>
            <person name="Min B."/>
            <person name="Riley R."/>
            <person name="Sierra-Patev S."/>
            <person name="Naranjo-Ortiz M."/>
            <person name="Looney B."/>
            <person name="Konkel Z."/>
            <person name="Slot J.C."/>
            <person name="Sakamoto Y."/>
            <person name="Steenwyk J.L."/>
            <person name="Rokas A."/>
            <person name="Carro J."/>
            <person name="Camarero S."/>
            <person name="Ferreira P."/>
            <person name="Molpeceres G."/>
            <person name="Ruiz-Duenas F.J."/>
            <person name="Serrano A."/>
            <person name="Henrissat B."/>
            <person name="Drula E."/>
            <person name="Hughes K.W."/>
            <person name="Mata J.L."/>
            <person name="Ishikawa N.K."/>
            <person name="Vargas-Isla R."/>
            <person name="Ushijima S."/>
            <person name="Smith C.A."/>
            <person name="Ahrendt S."/>
            <person name="Andreopoulos W."/>
            <person name="He G."/>
            <person name="Labutti K."/>
            <person name="Lipzen A."/>
            <person name="Ng V."/>
            <person name="Sandor L."/>
            <person name="Barry K."/>
            <person name="Martinez A.T."/>
            <person name="Xiao Y."/>
            <person name="Gibbons J.G."/>
            <person name="Terashima K."/>
            <person name="Hibbett D.S."/>
            <person name="Grigoriev I.V."/>
        </authorList>
    </citation>
    <scope>NUCLEOTIDE SEQUENCE</scope>
    <source>
        <strain evidence="2">TFB9207</strain>
    </source>
</reference>
<gene>
    <name evidence="2" type="ORF">F5878DRAFT_626494</name>
</gene>
<feature type="region of interest" description="Disordered" evidence="1">
    <location>
        <begin position="77"/>
        <end position="201"/>
    </location>
</feature>
<evidence type="ECO:0000313" key="3">
    <source>
        <dbReference type="Proteomes" id="UP001163846"/>
    </source>
</evidence>
<dbReference type="EMBL" id="MU806362">
    <property type="protein sequence ID" value="KAJ3835954.1"/>
    <property type="molecule type" value="Genomic_DNA"/>
</dbReference>
<keyword evidence="3" id="KW-1185">Reference proteome</keyword>
<organism evidence="2 3">
    <name type="scientific">Lentinula raphanica</name>
    <dbReference type="NCBI Taxonomy" id="153919"/>
    <lineage>
        <taxon>Eukaryota</taxon>
        <taxon>Fungi</taxon>
        <taxon>Dikarya</taxon>
        <taxon>Basidiomycota</taxon>
        <taxon>Agaricomycotina</taxon>
        <taxon>Agaricomycetes</taxon>
        <taxon>Agaricomycetidae</taxon>
        <taxon>Agaricales</taxon>
        <taxon>Marasmiineae</taxon>
        <taxon>Omphalotaceae</taxon>
        <taxon>Lentinula</taxon>
    </lineage>
</organism>
<evidence type="ECO:0000256" key="1">
    <source>
        <dbReference type="SAM" id="MobiDB-lite"/>
    </source>
</evidence>
<name>A0AA38P450_9AGAR</name>
<evidence type="ECO:0000313" key="2">
    <source>
        <dbReference type="EMBL" id="KAJ3835954.1"/>
    </source>
</evidence>
<comment type="caution">
    <text evidence="2">The sequence shown here is derived from an EMBL/GenBank/DDBJ whole genome shotgun (WGS) entry which is preliminary data.</text>
</comment>
<dbReference type="AlphaFoldDB" id="A0AA38P450"/>
<protein>
    <submittedName>
        <fullName evidence="2">Uncharacterized protein</fullName>
    </submittedName>
</protein>